<dbReference type="Gene3D" id="2.70.98.10">
    <property type="match status" value="1"/>
</dbReference>
<organism evidence="8 9">
    <name type="scientific">Rhizophagus irregularis (strain DAOM 197198w)</name>
    <name type="common">Glomus intraradices</name>
    <dbReference type="NCBI Taxonomy" id="1432141"/>
    <lineage>
        <taxon>Eukaryota</taxon>
        <taxon>Fungi</taxon>
        <taxon>Fungi incertae sedis</taxon>
        <taxon>Mucoromycota</taxon>
        <taxon>Glomeromycotina</taxon>
        <taxon>Glomeromycetes</taxon>
        <taxon>Glomerales</taxon>
        <taxon>Glomeraceae</taxon>
        <taxon>Rhizophagus</taxon>
    </lineage>
</organism>
<dbReference type="SMR" id="A0A015KK79"/>
<evidence type="ECO:0000256" key="5">
    <source>
        <dbReference type="PIRNR" id="PIRNR016020"/>
    </source>
</evidence>
<keyword evidence="4 5" id="KW-0413">Isomerase</keyword>
<dbReference type="SUPFAM" id="SSF74650">
    <property type="entry name" value="Galactose mutarotase-like"/>
    <property type="match status" value="1"/>
</dbReference>
<dbReference type="EC" id="5.1.3.15" evidence="3 5"/>
<proteinExistence type="inferred from homology"/>
<name>A0A015KK79_RHIIW</name>
<dbReference type="InterPro" id="IPR025532">
    <property type="entry name" value="G6P_1-epimerase"/>
</dbReference>
<evidence type="ECO:0000256" key="4">
    <source>
        <dbReference type="ARBA" id="ARBA00023235"/>
    </source>
</evidence>
<dbReference type="GO" id="GO:0005737">
    <property type="term" value="C:cytoplasm"/>
    <property type="evidence" value="ECO:0007669"/>
    <property type="project" value="TreeGrafter"/>
</dbReference>
<dbReference type="InterPro" id="IPR011013">
    <property type="entry name" value="Gal_mutarotase_sf_dom"/>
</dbReference>
<feature type="binding site" evidence="7">
    <location>
        <position position="85"/>
    </location>
    <ligand>
        <name>substrate</name>
    </ligand>
</feature>
<comment type="catalytic activity">
    <reaction evidence="1">
        <text>alpha-D-glucose 6-phosphate = beta-D-glucose 6-phosphate</text>
        <dbReference type="Rhea" id="RHEA:16249"/>
        <dbReference type="ChEBI" id="CHEBI:58225"/>
        <dbReference type="ChEBI" id="CHEBI:58247"/>
        <dbReference type="EC" id="5.1.3.15"/>
    </reaction>
</comment>
<dbReference type="InterPro" id="IPR014718">
    <property type="entry name" value="GH-type_carb-bd"/>
</dbReference>
<dbReference type="EMBL" id="JEMT01017465">
    <property type="protein sequence ID" value="EXX67974.1"/>
    <property type="molecule type" value="Genomic_DNA"/>
</dbReference>
<evidence type="ECO:0000313" key="9">
    <source>
        <dbReference type="Proteomes" id="UP000022910"/>
    </source>
</evidence>
<dbReference type="PIRSF" id="PIRSF016020">
    <property type="entry name" value="PHexose_mutarotase"/>
    <property type="match status" value="1"/>
</dbReference>
<dbReference type="STRING" id="1432141.A0A015KK79"/>
<evidence type="ECO:0000256" key="2">
    <source>
        <dbReference type="ARBA" id="ARBA00005866"/>
    </source>
</evidence>
<evidence type="ECO:0000256" key="6">
    <source>
        <dbReference type="PIRSR" id="PIRSR016020-1"/>
    </source>
</evidence>
<comment type="function">
    <text evidence="5">Catalyzes the interconversion between the alpha and beta anomers from at least three hexose 6-phosphate sugars (Glc6P, Gal6P, and Man6P).</text>
</comment>
<evidence type="ECO:0000256" key="7">
    <source>
        <dbReference type="PIRSR" id="PIRSR016020-2"/>
    </source>
</evidence>
<keyword evidence="9" id="KW-1185">Reference proteome</keyword>
<dbReference type="AlphaFoldDB" id="A0A015KK79"/>
<dbReference type="HOGENOM" id="CLU_048345_1_0_1"/>
<dbReference type="PANTHER" id="PTHR11122:SF13">
    <property type="entry name" value="GLUCOSE-6-PHOSPHATE 1-EPIMERASE"/>
    <property type="match status" value="1"/>
</dbReference>
<feature type="active site" evidence="6">
    <location>
        <position position="159"/>
    </location>
</feature>
<sequence>MPVEVLEDKVILKDSKGSSAEVYYFGATVTSWKYRGKELLFLSKKSLLDGTKGIRGGIPIIFPQFAKATDSSAETAALPQHGLARISKFEWNGVSVDNESEVSVRFGLNNSQVPENLQKDWPKKFKLIFTVTLNDDTLKTNLSVKNEDTAPFDFNVLLHTYYSVPDISKVSVEGLQNISYIDKVKNFITVVDNDKSVKFTQETDRIYGNVPTEIIKINISDESNEAFLLQRINLKDSVVWNPWIDKAKGMSDFDDDEYKQMVCVEPGHVAEYITLKSEESWEGGQIIQYKH</sequence>
<accession>A0A015KK79</accession>
<evidence type="ECO:0000313" key="8">
    <source>
        <dbReference type="EMBL" id="EXX67974.1"/>
    </source>
</evidence>
<dbReference type="PANTHER" id="PTHR11122">
    <property type="entry name" value="APOSPORY-ASSOCIATED PROTEIN C-RELATED"/>
    <property type="match status" value="1"/>
</dbReference>
<evidence type="ECO:0000256" key="3">
    <source>
        <dbReference type="ARBA" id="ARBA00012083"/>
    </source>
</evidence>
<dbReference type="GO" id="GO:0030246">
    <property type="term" value="F:carbohydrate binding"/>
    <property type="evidence" value="ECO:0007669"/>
    <property type="project" value="UniProtKB-UniRule"/>
</dbReference>
<reference evidence="8 9" key="1">
    <citation type="submission" date="2014-02" db="EMBL/GenBank/DDBJ databases">
        <title>Single nucleus genome sequencing reveals high similarity among nuclei of an endomycorrhizal fungus.</title>
        <authorList>
            <person name="Lin K."/>
            <person name="Geurts R."/>
            <person name="Zhang Z."/>
            <person name="Limpens E."/>
            <person name="Saunders D.G."/>
            <person name="Mu D."/>
            <person name="Pang E."/>
            <person name="Cao H."/>
            <person name="Cha H."/>
            <person name="Lin T."/>
            <person name="Zhou Q."/>
            <person name="Shang Y."/>
            <person name="Li Y."/>
            <person name="Ivanov S."/>
            <person name="Sharma T."/>
            <person name="Velzen R.V."/>
            <person name="Ruijter N.D."/>
            <person name="Aanen D.K."/>
            <person name="Win J."/>
            <person name="Kamoun S."/>
            <person name="Bisseling T."/>
            <person name="Huang S."/>
        </authorList>
    </citation>
    <scope>NUCLEOTIDE SEQUENCE [LARGE SCALE GENOMIC DNA]</scope>
    <source>
        <strain evidence="9">DAOM197198w</strain>
    </source>
</reference>
<dbReference type="OrthoDB" id="1659429at2759"/>
<feature type="binding site" evidence="7">
    <location>
        <position position="55"/>
    </location>
    <ligand>
        <name>substrate</name>
    </ligand>
</feature>
<comment type="similarity">
    <text evidence="2 5">Belongs to the glucose-6-phosphate 1-epimerase family.</text>
</comment>
<evidence type="ECO:0000256" key="1">
    <source>
        <dbReference type="ARBA" id="ARBA00001096"/>
    </source>
</evidence>
<dbReference type="OMA" id="TQALHSY"/>
<dbReference type="InterPro" id="IPR008183">
    <property type="entry name" value="Aldose_1/G6P_1-epimerase"/>
</dbReference>
<protein>
    <recommendedName>
        <fullName evidence="3 5">Glucose-6-phosphate 1-epimerase</fullName>
        <ecNumber evidence="3 5">5.1.3.15</ecNumber>
    </recommendedName>
</protein>
<dbReference type="GO" id="GO:0005975">
    <property type="term" value="P:carbohydrate metabolic process"/>
    <property type="evidence" value="ECO:0007669"/>
    <property type="project" value="InterPro"/>
</dbReference>
<dbReference type="Pfam" id="PF01263">
    <property type="entry name" value="Aldose_epim"/>
    <property type="match status" value="1"/>
</dbReference>
<feature type="binding site" evidence="7">
    <location>
        <position position="80"/>
    </location>
    <ligand>
        <name>substrate</name>
    </ligand>
</feature>
<feature type="active site" evidence="6">
    <location>
        <position position="265"/>
    </location>
</feature>
<dbReference type="GO" id="GO:0047938">
    <property type="term" value="F:glucose-6-phosphate 1-epimerase activity"/>
    <property type="evidence" value="ECO:0007669"/>
    <property type="project" value="UniProtKB-UniRule"/>
</dbReference>
<comment type="caution">
    <text evidence="8">The sequence shown here is derived from an EMBL/GenBank/DDBJ whole genome shotgun (WGS) entry which is preliminary data.</text>
</comment>
<dbReference type="Proteomes" id="UP000022910">
    <property type="component" value="Unassembled WGS sequence"/>
</dbReference>
<gene>
    <name evidence="8" type="ORF">RirG_109400</name>
</gene>
<dbReference type="CDD" id="cd09020">
    <property type="entry name" value="D-hex-6-P-epi_like"/>
    <property type="match status" value="1"/>
</dbReference>